<gene>
    <name evidence="2" type="ORF">K5V21_18600</name>
</gene>
<dbReference type="Proteomes" id="UP001299068">
    <property type="component" value="Unassembled WGS sequence"/>
</dbReference>
<proteinExistence type="predicted"/>
<reference evidence="2 3" key="1">
    <citation type="journal article" date="2021" name="Cell Host Microbe">
        <title>in vivo commensal control of Clostridioides difficile virulence.</title>
        <authorList>
            <person name="Girinathan B.P."/>
            <person name="Dibenedetto N."/>
            <person name="Worley J.N."/>
            <person name="Peltier J."/>
            <person name="Arrieta-Ortiz M.L."/>
            <person name="Rupa Christinal Immanuel S."/>
            <person name="Lavin R."/>
            <person name="Delaney M.L."/>
            <person name="Cummins C."/>
            <person name="Hoffmann M."/>
            <person name="Luo Y."/>
            <person name="Gonzalez-Escalona N."/>
            <person name="Allard M."/>
            <person name="Onderdonk A.B."/>
            <person name="Gerber G.K."/>
            <person name="Sonenshein A.L."/>
            <person name="Baliga N."/>
            <person name="Dupuy B."/>
            <person name="Bry L."/>
        </authorList>
    </citation>
    <scope>NUCLEOTIDE SEQUENCE [LARGE SCALE GENOMIC DNA]</scope>
    <source>
        <strain evidence="2 3">DSM 599</strain>
    </source>
</reference>
<dbReference type="EMBL" id="JAIKTU010000026">
    <property type="protein sequence ID" value="MBY0757430.1"/>
    <property type="molecule type" value="Genomic_DNA"/>
</dbReference>
<dbReference type="InterPro" id="IPR013216">
    <property type="entry name" value="Methyltransf_11"/>
</dbReference>
<dbReference type="Gene3D" id="3.40.50.150">
    <property type="entry name" value="Vaccinia Virus protein VP39"/>
    <property type="match status" value="1"/>
</dbReference>
<dbReference type="GO" id="GO:0008168">
    <property type="term" value="F:methyltransferase activity"/>
    <property type="evidence" value="ECO:0007669"/>
    <property type="project" value="UniProtKB-KW"/>
</dbReference>
<dbReference type="PANTHER" id="PTHR43591">
    <property type="entry name" value="METHYLTRANSFERASE"/>
    <property type="match status" value="1"/>
</dbReference>
<dbReference type="SUPFAM" id="SSF53335">
    <property type="entry name" value="S-adenosyl-L-methionine-dependent methyltransferases"/>
    <property type="match status" value="1"/>
</dbReference>
<comment type="caution">
    <text evidence="2">The sequence shown here is derived from an EMBL/GenBank/DDBJ whole genome shotgun (WGS) entry which is preliminary data.</text>
</comment>
<dbReference type="RefSeq" id="WP_221862571.1">
    <property type="nucleotide sequence ID" value="NZ_JAIKTU010000026.1"/>
</dbReference>
<organism evidence="2 3">
    <name type="scientific">Clostridium sardiniense</name>
    <name type="common">Clostridium absonum</name>
    <dbReference type="NCBI Taxonomy" id="29369"/>
    <lineage>
        <taxon>Bacteria</taxon>
        <taxon>Bacillati</taxon>
        <taxon>Bacillota</taxon>
        <taxon>Clostridia</taxon>
        <taxon>Eubacteriales</taxon>
        <taxon>Clostridiaceae</taxon>
        <taxon>Clostridium</taxon>
    </lineage>
</organism>
<keyword evidence="2" id="KW-0808">Transferase</keyword>
<accession>A0ABS7L2Y2</accession>
<dbReference type="GO" id="GO:0032259">
    <property type="term" value="P:methylation"/>
    <property type="evidence" value="ECO:0007669"/>
    <property type="project" value="UniProtKB-KW"/>
</dbReference>
<keyword evidence="2" id="KW-0489">Methyltransferase</keyword>
<keyword evidence="3" id="KW-1185">Reference proteome</keyword>
<evidence type="ECO:0000313" key="3">
    <source>
        <dbReference type="Proteomes" id="UP001299068"/>
    </source>
</evidence>
<dbReference type="Pfam" id="PF08241">
    <property type="entry name" value="Methyltransf_11"/>
    <property type="match status" value="1"/>
</dbReference>
<name>A0ABS7L2Y2_CLOSR</name>
<sequence>MNSINYFNSIAKDWNKIRVDYFKDELREIAVNSVDIKEKVIADLGAGTGFISLRVGEEANLVFPIDSSKNMLKELHKSAKDKNLNNIYPIKGSLEDLPLFDNSVDIIFMNMALHHVTNPDVAIKEMNRVLKKDGQLVITDVEKHSGEWASKEMYDVWLGFKHDQLESWYKEAGFINIDVKSTGLIARGESSEGEVIEPKIFIAKATK</sequence>
<protein>
    <submittedName>
        <fullName evidence="2">Methyltransferase domain-containing protein</fullName>
    </submittedName>
</protein>
<dbReference type="InterPro" id="IPR029063">
    <property type="entry name" value="SAM-dependent_MTases_sf"/>
</dbReference>
<evidence type="ECO:0000259" key="1">
    <source>
        <dbReference type="Pfam" id="PF08241"/>
    </source>
</evidence>
<dbReference type="PANTHER" id="PTHR43591:SF108">
    <property type="entry name" value="S-ADENOSYL-L-METHIONINE-DEPENDENT METHYLTRANSFERASE"/>
    <property type="match status" value="1"/>
</dbReference>
<feature type="domain" description="Methyltransferase type 11" evidence="1">
    <location>
        <begin position="43"/>
        <end position="138"/>
    </location>
</feature>
<evidence type="ECO:0000313" key="2">
    <source>
        <dbReference type="EMBL" id="MBY0757430.1"/>
    </source>
</evidence>
<dbReference type="CDD" id="cd02440">
    <property type="entry name" value="AdoMet_MTases"/>
    <property type="match status" value="1"/>
</dbReference>